<gene>
    <name evidence="2" type="ORF">METZ01_LOCUS368606</name>
</gene>
<dbReference type="GO" id="GO:0004803">
    <property type="term" value="F:transposase activity"/>
    <property type="evidence" value="ECO:0007669"/>
    <property type="project" value="InterPro"/>
</dbReference>
<feature type="domain" description="Transposase IS4-like" evidence="1">
    <location>
        <begin position="4"/>
        <end position="89"/>
    </location>
</feature>
<dbReference type="GO" id="GO:0003677">
    <property type="term" value="F:DNA binding"/>
    <property type="evidence" value="ECO:0007669"/>
    <property type="project" value="InterPro"/>
</dbReference>
<dbReference type="GO" id="GO:0006313">
    <property type="term" value="P:DNA transposition"/>
    <property type="evidence" value="ECO:0007669"/>
    <property type="project" value="InterPro"/>
</dbReference>
<dbReference type="EMBL" id="UINC01133054">
    <property type="protein sequence ID" value="SVD15752.1"/>
    <property type="molecule type" value="Genomic_DNA"/>
</dbReference>
<dbReference type="InterPro" id="IPR002559">
    <property type="entry name" value="Transposase_11"/>
</dbReference>
<dbReference type="Pfam" id="PF01609">
    <property type="entry name" value="DDE_Tnp_1"/>
    <property type="match status" value="1"/>
</dbReference>
<reference evidence="2" key="1">
    <citation type="submission" date="2018-05" db="EMBL/GenBank/DDBJ databases">
        <authorList>
            <person name="Lanie J.A."/>
            <person name="Ng W.-L."/>
            <person name="Kazmierczak K.M."/>
            <person name="Andrzejewski T.M."/>
            <person name="Davidsen T.M."/>
            <person name="Wayne K.J."/>
            <person name="Tettelin H."/>
            <person name="Glass J.I."/>
            <person name="Rusch D."/>
            <person name="Podicherti R."/>
            <person name="Tsui H.-C.T."/>
            <person name="Winkler M.E."/>
        </authorList>
    </citation>
    <scope>NUCLEOTIDE SEQUENCE</scope>
</reference>
<proteinExistence type="predicted"/>
<feature type="non-terminal residue" evidence="2">
    <location>
        <position position="1"/>
    </location>
</feature>
<dbReference type="PANTHER" id="PTHR30007:SF0">
    <property type="entry name" value="TRANSPOSASE"/>
    <property type="match status" value="1"/>
</dbReference>
<evidence type="ECO:0000259" key="1">
    <source>
        <dbReference type="Pfam" id="PF01609"/>
    </source>
</evidence>
<name>A0A382T1Q4_9ZZZZ</name>
<evidence type="ECO:0000313" key="2">
    <source>
        <dbReference type="EMBL" id="SVD15752.1"/>
    </source>
</evidence>
<accession>A0A382T1Q4</accession>
<sequence>VDYPQHLCLDRGYDNPTGETAVRDHEYIGHTRQRPGQPPDAPDTKRYPARRWVVERTIAWLSKFRGVLVRYEVYDENYLRLLQFACALIWTRVWHTLKAHTVD</sequence>
<protein>
    <recommendedName>
        <fullName evidence="1">Transposase IS4-like domain-containing protein</fullName>
    </recommendedName>
</protein>
<organism evidence="2">
    <name type="scientific">marine metagenome</name>
    <dbReference type="NCBI Taxonomy" id="408172"/>
    <lineage>
        <taxon>unclassified sequences</taxon>
        <taxon>metagenomes</taxon>
        <taxon>ecological metagenomes</taxon>
    </lineage>
</organism>
<dbReference type="PANTHER" id="PTHR30007">
    <property type="entry name" value="PHP DOMAIN PROTEIN"/>
    <property type="match status" value="1"/>
</dbReference>
<dbReference type="AlphaFoldDB" id="A0A382T1Q4"/>